<dbReference type="RefSeq" id="XP_024355749.1">
    <property type="nucleotide sequence ID" value="XM_024489752.1"/>
</dbReference>
<organism evidence="1 2">
    <name type="scientific">Echinococcus granulosus</name>
    <name type="common">Hydatid tapeworm</name>
    <dbReference type="NCBI Taxonomy" id="6210"/>
    <lineage>
        <taxon>Eukaryota</taxon>
        <taxon>Metazoa</taxon>
        <taxon>Spiralia</taxon>
        <taxon>Lophotrochozoa</taxon>
        <taxon>Platyhelminthes</taxon>
        <taxon>Cestoda</taxon>
        <taxon>Eucestoda</taxon>
        <taxon>Cyclophyllidea</taxon>
        <taxon>Taeniidae</taxon>
        <taxon>Echinococcus</taxon>
        <taxon>Echinococcus granulosus group</taxon>
    </lineage>
</organism>
<dbReference type="AlphaFoldDB" id="W6UTE9"/>
<evidence type="ECO:0000313" key="1">
    <source>
        <dbReference type="EMBL" id="EUB64553.1"/>
    </source>
</evidence>
<name>W6UTE9_ECHGR</name>
<sequence>MADSLDFLFLSLQHFIFICKPTFLMHYLIKQVCHFEYALSPHLNRHRGVPYRVGRKKLLLVILIGQFKGVINEMLIKELQSLPHIKTEHEIVCQIFYEQIQEVIRYYLDSSYASTKRFLIVFKRTIEPNQLTCTTVSLIFILSTMVINKPLKLLITSPKFSLFKDFHLLLLHYDKKVQRETARKVLFAKCRLMKFCCKVEGCWKKTSMNEAIFQISSSHLNGEAVVLLKLTFWKTNTFLRLLQRLESEDLNLFYVAQLKAETSFENGDYKYILRLSFATTPFHKNLKHKSVLLMVIASPKYNISSLTKAHSLLEFVGTHNELLNDCVPPTACQMRLLSIETALEVCNPKKEAIKYLWNDFFIGSLSSRHLLSFTRDSRFYET</sequence>
<dbReference type="EMBL" id="APAU02000002">
    <property type="protein sequence ID" value="EUB64553.1"/>
    <property type="molecule type" value="Genomic_DNA"/>
</dbReference>
<gene>
    <name evidence="1" type="ORF">EGR_00503</name>
</gene>
<dbReference type="CTD" id="36336218"/>
<dbReference type="Proteomes" id="UP000019149">
    <property type="component" value="Unassembled WGS sequence"/>
</dbReference>
<accession>W6UTE9</accession>
<proteinExistence type="predicted"/>
<dbReference type="GeneID" id="36336218"/>
<comment type="caution">
    <text evidence="1">The sequence shown here is derived from an EMBL/GenBank/DDBJ whole genome shotgun (WGS) entry which is preliminary data.</text>
</comment>
<reference evidence="1 2" key="1">
    <citation type="journal article" date="2013" name="Nat. Genet.">
        <title>The genome of the hydatid tapeworm Echinococcus granulosus.</title>
        <authorList>
            <person name="Zheng H."/>
            <person name="Zhang W."/>
            <person name="Zhang L."/>
            <person name="Zhang Z."/>
            <person name="Li J."/>
            <person name="Lu G."/>
            <person name="Zhu Y."/>
            <person name="Wang Y."/>
            <person name="Huang Y."/>
            <person name="Liu J."/>
            <person name="Kang H."/>
            <person name="Chen J."/>
            <person name="Wang L."/>
            <person name="Chen A."/>
            <person name="Yu S."/>
            <person name="Gao Z."/>
            <person name="Jin L."/>
            <person name="Gu W."/>
            <person name="Wang Z."/>
            <person name="Zhao L."/>
            <person name="Shi B."/>
            <person name="Wen H."/>
            <person name="Lin R."/>
            <person name="Jones M.K."/>
            <person name="Brejova B."/>
            <person name="Vinar T."/>
            <person name="Zhao G."/>
            <person name="McManus D.P."/>
            <person name="Chen Z."/>
            <person name="Zhou Y."/>
            <person name="Wang S."/>
        </authorList>
    </citation>
    <scope>NUCLEOTIDE SEQUENCE [LARGE SCALE GENOMIC DNA]</scope>
</reference>
<keyword evidence="2" id="KW-1185">Reference proteome</keyword>
<dbReference type="KEGG" id="egl:EGR_00503"/>
<protein>
    <submittedName>
        <fullName evidence="1">Uncharacterized protein</fullName>
    </submittedName>
</protein>
<evidence type="ECO:0000313" key="2">
    <source>
        <dbReference type="Proteomes" id="UP000019149"/>
    </source>
</evidence>